<dbReference type="Gene3D" id="2.10.260.10">
    <property type="match status" value="1"/>
</dbReference>
<dbReference type="InterPro" id="IPR037914">
    <property type="entry name" value="SpoVT-AbrB_sf"/>
</dbReference>
<accession>A0ABW0F9B7</accession>
<dbReference type="InterPro" id="IPR007159">
    <property type="entry name" value="SpoVT-AbrB_dom"/>
</dbReference>
<protein>
    <submittedName>
        <fullName evidence="2">AbrB/MazE/SpoVT family DNA-binding domain-containing protein</fullName>
    </submittedName>
</protein>
<reference evidence="3" key="1">
    <citation type="journal article" date="2019" name="Int. J. Syst. Evol. Microbiol.">
        <title>The Global Catalogue of Microorganisms (GCM) 10K type strain sequencing project: providing services to taxonomists for standard genome sequencing and annotation.</title>
        <authorList>
            <consortium name="The Broad Institute Genomics Platform"/>
            <consortium name="The Broad Institute Genome Sequencing Center for Infectious Disease"/>
            <person name="Wu L."/>
            <person name="Ma J."/>
        </authorList>
    </citation>
    <scope>NUCLEOTIDE SEQUENCE [LARGE SCALE GENOMIC DNA]</scope>
    <source>
        <strain evidence="3">CGMCC 1.15643</strain>
    </source>
</reference>
<evidence type="ECO:0000259" key="1">
    <source>
        <dbReference type="SMART" id="SM00966"/>
    </source>
</evidence>
<dbReference type="SMART" id="SM00966">
    <property type="entry name" value="SpoVT_AbrB"/>
    <property type="match status" value="1"/>
</dbReference>
<dbReference type="Proteomes" id="UP001595976">
    <property type="component" value="Unassembled WGS sequence"/>
</dbReference>
<name>A0ABW0F9B7_9HYPH</name>
<gene>
    <name evidence="2" type="ORF">ACFPK2_21235</name>
</gene>
<keyword evidence="2" id="KW-0238">DNA-binding</keyword>
<proteinExistence type="predicted"/>
<dbReference type="InterPro" id="IPR013432">
    <property type="entry name" value="Doc_partner"/>
</dbReference>
<dbReference type="NCBIfam" id="TIGR02609">
    <property type="entry name" value="doc_partner"/>
    <property type="match status" value="1"/>
</dbReference>
<dbReference type="Pfam" id="PF04014">
    <property type="entry name" value="MazE_antitoxin"/>
    <property type="match status" value="1"/>
</dbReference>
<dbReference type="EMBL" id="JBHSLI010000011">
    <property type="protein sequence ID" value="MFC5295518.1"/>
    <property type="molecule type" value="Genomic_DNA"/>
</dbReference>
<evidence type="ECO:0000313" key="3">
    <source>
        <dbReference type="Proteomes" id="UP001595976"/>
    </source>
</evidence>
<dbReference type="SUPFAM" id="SSF89447">
    <property type="entry name" value="AbrB/MazE/MraZ-like"/>
    <property type="match status" value="1"/>
</dbReference>
<feature type="domain" description="SpoVT-AbrB" evidence="1">
    <location>
        <begin position="22"/>
        <end position="68"/>
    </location>
</feature>
<dbReference type="RefSeq" id="WP_158443438.1">
    <property type="nucleotide sequence ID" value="NZ_JAOAOS010000011.1"/>
</dbReference>
<sequence>MNKQNPPATERGSENAKVLQIRKIGNSLGLILPRDVLAQLKLSEGDKVHLVEQAGGGFRFVKQKPDFDKAMEAARRGMKIYHNALAELAK</sequence>
<evidence type="ECO:0000313" key="2">
    <source>
        <dbReference type="EMBL" id="MFC5295518.1"/>
    </source>
</evidence>
<dbReference type="GO" id="GO:0003677">
    <property type="term" value="F:DNA binding"/>
    <property type="evidence" value="ECO:0007669"/>
    <property type="project" value="UniProtKB-KW"/>
</dbReference>
<keyword evidence="3" id="KW-1185">Reference proteome</keyword>
<organism evidence="2 3">
    <name type="scientific">Bosea minatitlanensis</name>
    <dbReference type="NCBI Taxonomy" id="128782"/>
    <lineage>
        <taxon>Bacteria</taxon>
        <taxon>Pseudomonadati</taxon>
        <taxon>Pseudomonadota</taxon>
        <taxon>Alphaproteobacteria</taxon>
        <taxon>Hyphomicrobiales</taxon>
        <taxon>Boseaceae</taxon>
        <taxon>Bosea</taxon>
    </lineage>
</organism>
<comment type="caution">
    <text evidence="2">The sequence shown here is derived from an EMBL/GenBank/DDBJ whole genome shotgun (WGS) entry which is preliminary data.</text>
</comment>